<evidence type="ECO:0000313" key="5">
    <source>
        <dbReference type="Proteomes" id="UP000006049"/>
    </source>
</evidence>
<feature type="signal peptide" evidence="2">
    <location>
        <begin position="1"/>
        <end position="18"/>
    </location>
</feature>
<dbReference type="NCBIfam" id="TIGR04183">
    <property type="entry name" value="Por_Secre_tail"/>
    <property type="match status" value="1"/>
</dbReference>
<reference evidence="4 5" key="1">
    <citation type="submission" date="2012-06" db="EMBL/GenBank/DDBJ databases">
        <title>The complete genome of Aequorivita sublithincola DSM 14238.</title>
        <authorList>
            <consortium name="US DOE Joint Genome Institute (JGI-PGF)"/>
            <person name="Lucas S."/>
            <person name="Copeland A."/>
            <person name="Lapidus A."/>
            <person name="Goodwin L."/>
            <person name="Pitluck S."/>
            <person name="Peters L."/>
            <person name="Munk A.C.C."/>
            <person name="Kyrpides N."/>
            <person name="Mavromatis K."/>
            <person name="Pagani I."/>
            <person name="Ivanova N."/>
            <person name="Ovchinnikova G."/>
            <person name="Zeytun A."/>
            <person name="Detter J.C."/>
            <person name="Han C."/>
            <person name="Land M."/>
            <person name="Hauser L."/>
            <person name="Markowitz V."/>
            <person name="Cheng J.-F."/>
            <person name="Hugenholtz P."/>
            <person name="Woyke T."/>
            <person name="Wu D."/>
            <person name="Tindall B."/>
            <person name="Faehnrich R."/>
            <person name="Brambilla E."/>
            <person name="Klenk H.-P."/>
            <person name="Eisen J.A."/>
        </authorList>
    </citation>
    <scope>NUCLEOTIDE SEQUENCE [LARGE SCALE GENOMIC DNA]</scope>
    <source>
        <strain evidence="5">DSM 14238 / LMG 21431 / ACAM 643 / 9-3</strain>
    </source>
</reference>
<keyword evidence="5" id="KW-1185">Reference proteome</keyword>
<dbReference type="OrthoDB" id="1433593at2"/>
<dbReference type="KEGG" id="asl:Aeqsu_0975"/>
<dbReference type="HOGENOM" id="CLU_099778_0_0_10"/>
<protein>
    <recommendedName>
        <fullName evidence="3">Secretion system C-terminal sorting domain-containing protein</fullName>
    </recommendedName>
</protein>
<dbReference type="STRING" id="746697.Aeqsu_0975"/>
<evidence type="ECO:0000256" key="1">
    <source>
        <dbReference type="ARBA" id="ARBA00022729"/>
    </source>
</evidence>
<organism evidence="4 5">
    <name type="scientific">Aequorivita sublithincola (strain DSM 14238 / LMG 21431 / ACAM 643 / 9-3)</name>
    <dbReference type="NCBI Taxonomy" id="746697"/>
    <lineage>
        <taxon>Bacteria</taxon>
        <taxon>Pseudomonadati</taxon>
        <taxon>Bacteroidota</taxon>
        <taxon>Flavobacteriia</taxon>
        <taxon>Flavobacteriales</taxon>
        <taxon>Flavobacteriaceae</taxon>
        <taxon>Aequorivita</taxon>
    </lineage>
</organism>
<evidence type="ECO:0000313" key="4">
    <source>
        <dbReference type="EMBL" id="AFL80476.1"/>
    </source>
</evidence>
<feature type="domain" description="Secretion system C-terminal sorting" evidence="3">
    <location>
        <begin position="162"/>
        <end position="234"/>
    </location>
</feature>
<dbReference type="Proteomes" id="UP000006049">
    <property type="component" value="Chromosome"/>
</dbReference>
<dbReference type="InterPro" id="IPR026444">
    <property type="entry name" value="Secre_tail"/>
</dbReference>
<proteinExistence type="predicted"/>
<dbReference type="Pfam" id="PF18962">
    <property type="entry name" value="Por_Secre_tail"/>
    <property type="match status" value="1"/>
</dbReference>
<feature type="chain" id="PRO_5003683892" description="Secretion system C-terminal sorting domain-containing protein" evidence="2">
    <location>
        <begin position="19"/>
        <end position="236"/>
    </location>
</feature>
<gene>
    <name evidence="4" type="ordered locus">Aeqsu_0975</name>
</gene>
<dbReference type="AlphaFoldDB" id="I3YU08"/>
<dbReference type="PATRIC" id="fig|746697.3.peg.979"/>
<dbReference type="RefSeq" id="WP_014781734.1">
    <property type="nucleotide sequence ID" value="NC_018013.1"/>
</dbReference>
<evidence type="ECO:0000256" key="2">
    <source>
        <dbReference type="SAM" id="SignalP"/>
    </source>
</evidence>
<name>I3YU08_AEQSU</name>
<evidence type="ECO:0000259" key="3">
    <source>
        <dbReference type="Pfam" id="PF18962"/>
    </source>
</evidence>
<sequence>MKTLIYILIFNLTAISFAQDPQLFENTWYLQNVIINGQDNFPPNNSEVNNIPLDISINQFSTQVCAPLLATVIEFSTVENTFSVIEFIQFGTDCIDQDNQQYQILYFNAFFNAQQVPGLFDYQIEVGTNTKSLTITNKDGNQAIYGDAPLSVSELQNYRFSIFPNPVKNELFLNSKNNVGNLNLKIFNIEGKLISTQTLDFEKETTVNVSNLSSGIYFLNIEDEKGNSTVKKFIKE</sequence>
<accession>I3YU08</accession>
<dbReference type="EMBL" id="CP003280">
    <property type="protein sequence ID" value="AFL80476.1"/>
    <property type="molecule type" value="Genomic_DNA"/>
</dbReference>
<dbReference type="eggNOG" id="COG4886">
    <property type="taxonomic scope" value="Bacteria"/>
</dbReference>
<keyword evidence="1 2" id="KW-0732">Signal</keyword>